<feature type="transmembrane region" description="Helical" evidence="7">
    <location>
        <begin position="238"/>
        <end position="258"/>
    </location>
</feature>
<evidence type="ECO:0000256" key="4">
    <source>
        <dbReference type="ARBA" id="ARBA00022692"/>
    </source>
</evidence>
<feature type="transmembrane region" description="Helical" evidence="7">
    <location>
        <begin position="177"/>
        <end position="194"/>
    </location>
</feature>
<comment type="function">
    <text evidence="7">Catalyzes the transfer of the diacylglyceryl group from phosphatidylglycerol to the sulfhydryl group of the N-terminal cysteine of a prolipoprotein, the first step in the formation of mature lipoproteins.</text>
</comment>
<comment type="pathway">
    <text evidence="7">Protein modification; lipoprotein biosynthesis (diacylglyceryl transfer).</text>
</comment>
<feature type="binding site" evidence="7">
    <location>
        <position position="142"/>
    </location>
    <ligand>
        <name>a 1,2-diacyl-sn-glycero-3-phospho-(1'-sn-glycerol)</name>
        <dbReference type="ChEBI" id="CHEBI:64716"/>
    </ligand>
</feature>
<gene>
    <name evidence="7" type="primary">lgt</name>
    <name evidence="8" type="ORF">CWE09_07060</name>
</gene>
<dbReference type="HAMAP" id="MF_01147">
    <property type="entry name" value="Lgt"/>
    <property type="match status" value="1"/>
</dbReference>
<dbReference type="PANTHER" id="PTHR30589:SF0">
    <property type="entry name" value="PHOSPHATIDYLGLYCEROL--PROLIPOPROTEIN DIACYLGLYCERYL TRANSFERASE"/>
    <property type="match status" value="1"/>
</dbReference>
<feature type="transmembrane region" description="Helical" evidence="7">
    <location>
        <begin position="201"/>
        <end position="218"/>
    </location>
</feature>
<dbReference type="GO" id="GO:0005886">
    <property type="term" value="C:plasma membrane"/>
    <property type="evidence" value="ECO:0007669"/>
    <property type="project" value="UniProtKB-SubCell"/>
</dbReference>
<evidence type="ECO:0000256" key="5">
    <source>
        <dbReference type="ARBA" id="ARBA00022989"/>
    </source>
</evidence>
<evidence type="ECO:0000256" key="7">
    <source>
        <dbReference type="HAMAP-Rule" id="MF_01147"/>
    </source>
</evidence>
<evidence type="ECO:0000256" key="1">
    <source>
        <dbReference type="ARBA" id="ARBA00007150"/>
    </source>
</evidence>
<feature type="transmembrane region" description="Helical" evidence="7">
    <location>
        <begin position="129"/>
        <end position="147"/>
    </location>
</feature>
<evidence type="ECO:0000256" key="2">
    <source>
        <dbReference type="ARBA" id="ARBA00022475"/>
    </source>
</evidence>
<comment type="subcellular location">
    <subcellularLocation>
        <location evidence="7">Cell membrane</location>
        <topology evidence="7">Multi-pass membrane protein</topology>
    </subcellularLocation>
</comment>
<dbReference type="NCBIfam" id="TIGR00544">
    <property type="entry name" value="lgt"/>
    <property type="match status" value="1"/>
</dbReference>
<dbReference type="PROSITE" id="PS01311">
    <property type="entry name" value="LGT"/>
    <property type="match status" value="1"/>
</dbReference>
<feature type="transmembrane region" description="Helical" evidence="7">
    <location>
        <begin position="60"/>
        <end position="79"/>
    </location>
</feature>
<feature type="transmembrane region" description="Helical" evidence="7">
    <location>
        <begin position="23"/>
        <end position="40"/>
    </location>
</feature>
<proteinExistence type="inferred from homology"/>
<keyword evidence="4 7" id="KW-0812">Transmembrane</keyword>
<dbReference type="UniPathway" id="UPA00664"/>
<keyword evidence="8" id="KW-0449">Lipoprotein</keyword>
<comment type="caution">
    <text evidence="8">The sequence shown here is derived from an EMBL/GenBank/DDBJ whole genome shotgun (WGS) entry which is preliminary data.</text>
</comment>
<evidence type="ECO:0000256" key="6">
    <source>
        <dbReference type="ARBA" id="ARBA00023136"/>
    </source>
</evidence>
<dbReference type="PANTHER" id="PTHR30589">
    <property type="entry name" value="PROLIPOPROTEIN DIACYLGLYCERYL TRANSFERASE"/>
    <property type="match status" value="1"/>
</dbReference>
<organism evidence="8 9">
    <name type="scientific">Aliidiomarina minuta</name>
    <dbReference type="NCBI Taxonomy" id="880057"/>
    <lineage>
        <taxon>Bacteria</taxon>
        <taxon>Pseudomonadati</taxon>
        <taxon>Pseudomonadota</taxon>
        <taxon>Gammaproteobacteria</taxon>
        <taxon>Alteromonadales</taxon>
        <taxon>Idiomarinaceae</taxon>
        <taxon>Aliidiomarina</taxon>
    </lineage>
</organism>
<accession>A0A432W8T8</accession>
<dbReference type="InterPro" id="IPR001640">
    <property type="entry name" value="Lgt"/>
</dbReference>
<evidence type="ECO:0000256" key="3">
    <source>
        <dbReference type="ARBA" id="ARBA00022679"/>
    </source>
</evidence>
<keyword evidence="2 7" id="KW-1003">Cell membrane</keyword>
<dbReference type="EC" id="2.5.1.145" evidence="7"/>
<evidence type="ECO:0000313" key="9">
    <source>
        <dbReference type="Proteomes" id="UP000288293"/>
    </source>
</evidence>
<dbReference type="AlphaFoldDB" id="A0A432W8T8"/>
<name>A0A432W8T8_9GAMM</name>
<dbReference type="GO" id="GO:0008961">
    <property type="term" value="F:phosphatidylglycerol-prolipoprotein diacylglyceryl transferase activity"/>
    <property type="evidence" value="ECO:0007669"/>
    <property type="project" value="UniProtKB-UniRule"/>
</dbReference>
<keyword evidence="9" id="KW-1185">Reference proteome</keyword>
<feature type="transmembrane region" description="Helical" evidence="7">
    <location>
        <begin position="99"/>
        <end position="117"/>
    </location>
</feature>
<dbReference type="GO" id="GO:0042158">
    <property type="term" value="P:lipoprotein biosynthetic process"/>
    <property type="evidence" value="ECO:0007669"/>
    <property type="project" value="UniProtKB-UniRule"/>
</dbReference>
<keyword evidence="6 7" id="KW-0472">Membrane</keyword>
<keyword evidence="5 7" id="KW-1133">Transmembrane helix</keyword>
<comment type="similarity">
    <text evidence="1 7">Belongs to the Lgt family.</text>
</comment>
<dbReference type="RefSeq" id="WP_126803272.1">
    <property type="nucleotide sequence ID" value="NZ_PIPL01000001.1"/>
</dbReference>
<keyword evidence="3 7" id="KW-0808">Transferase</keyword>
<dbReference type="Pfam" id="PF01790">
    <property type="entry name" value="LGT"/>
    <property type="match status" value="1"/>
</dbReference>
<comment type="catalytic activity">
    <reaction evidence="7">
        <text>L-cysteinyl-[prolipoprotein] + a 1,2-diacyl-sn-glycero-3-phospho-(1'-sn-glycerol) = an S-1,2-diacyl-sn-glyceryl-L-cysteinyl-[prolipoprotein] + sn-glycerol 1-phosphate + H(+)</text>
        <dbReference type="Rhea" id="RHEA:56712"/>
        <dbReference type="Rhea" id="RHEA-COMP:14679"/>
        <dbReference type="Rhea" id="RHEA-COMP:14680"/>
        <dbReference type="ChEBI" id="CHEBI:15378"/>
        <dbReference type="ChEBI" id="CHEBI:29950"/>
        <dbReference type="ChEBI" id="CHEBI:57685"/>
        <dbReference type="ChEBI" id="CHEBI:64716"/>
        <dbReference type="ChEBI" id="CHEBI:140658"/>
        <dbReference type="EC" id="2.5.1.145"/>
    </reaction>
</comment>
<dbReference type="Proteomes" id="UP000288293">
    <property type="component" value="Unassembled WGS sequence"/>
</dbReference>
<protein>
    <recommendedName>
        <fullName evidence="7">Phosphatidylglycerol--prolipoprotein diacylglyceryl transferase</fullName>
        <ecNumber evidence="7">2.5.1.145</ecNumber>
    </recommendedName>
</protein>
<dbReference type="OrthoDB" id="871140at2"/>
<dbReference type="EMBL" id="PIPL01000001">
    <property type="protein sequence ID" value="RUO26461.1"/>
    <property type="molecule type" value="Genomic_DNA"/>
</dbReference>
<sequence>MNQDYYVHPGYDPVLVSLGPLDIRWYGLMYLIGLAFAWWWGNKQADRHPDWSRENWSDLLFWGFLALIIGGRVGYVLFYQFESMLANPLYLFDITSGGMSFHGGLLGAIAAIVFYALKKKRSIMSVGDFVAPLVPIGLGAGRIGNYINGELWGRVTDVPWAVIFPAGGPEPRHASQLYQAFLEGAVLFALLYWFSRKPRPVGAIGGLFLLGYGCARLFTEFFREPDAHLGLLAGSLSMGQWLSLPMIIGGAVIMWLAYRGQFGKNLKQTAK</sequence>
<evidence type="ECO:0000313" key="8">
    <source>
        <dbReference type="EMBL" id="RUO26461.1"/>
    </source>
</evidence>
<reference evidence="8 9" key="1">
    <citation type="journal article" date="2011" name="Front. Microbiol.">
        <title>Genomic signatures of strain selection and enhancement in Bacillus atrophaeus var. globigii, a historical biowarfare simulant.</title>
        <authorList>
            <person name="Gibbons H.S."/>
            <person name="Broomall S.M."/>
            <person name="McNew L.A."/>
            <person name="Daligault H."/>
            <person name="Chapman C."/>
            <person name="Bruce D."/>
            <person name="Karavis M."/>
            <person name="Krepps M."/>
            <person name="McGregor P.A."/>
            <person name="Hong C."/>
            <person name="Park K.H."/>
            <person name="Akmal A."/>
            <person name="Feldman A."/>
            <person name="Lin J.S."/>
            <person name="Chang W.E."/>
            <person name="Higgs B.W."/>
            <person name="Demirev P."/>
            <person name="Lindquist J."/>
            <person name="Liem A."/>
            <person name="Fochler E."/>
            <person name="Read T.D."/>
            <person name="Tapia R."/>
            <person name="Johnson S."/>
            <person name="Bishop-Lilly K.A."/>
            <person name="Detter C."/>
            <person name="Han C."/>
            <person name="Sozhamannan S."/>
            <person name="Rosenzweig C.N."/>
            <person name="Skowronski E.W."/>
        </authorList>
    </citation>
    <scope>NUCLEOTIDE SEQUENCE [LARGE SCALE GENOMIC DNA]</scope>
    <source>
        <strain evidence="8 9">MLST1</strain>
    </source>
</reference>